<dbReference type="EMBL" id="CP028884">
    <property type="protein sequence ID" value="AYE35905.1"/>
    <property type="molecule type" value="Genomic_DNA"/>
</dbReference>
<reference evidence="1 2" key="1">
    <citation type="journal article" date="2018" name="Infect. Genet. Evol.">
        <title>Genome-wide analysis of Borrelia turcica and 'Candidatus Borrelia tachyglossi' shows relapsing fever-like genomes with unique genomic links to Lyme disease Borrelia.</title>
        <authorList>
            <person name="Gofton A.W."/>
            <person name="Margos G."/>
            <person name="Fingerle V."/>
            <person name="Hepner S."/>
            <person name="Loh S.M."/>
            <person name="Ryan U."/>
            <person name="Irwin P."/>
            <person name="Oskam C.L."/>
        </authorList>
    </citation>
    <scope>NUCLEOTIDE SEQUENCE [LARGE SCALE GENOMIC DNA]</scope>
    <source>
        <strain evidence="1 2">IST7</strain>
    </source>
</reference>
<keyword evidence="2" id="KW-1185">Reference proteome</keyword>
<organism evidence="1 2">
    <name type="scientific">Borrelia turcica IST7</name>
    <dbReference type="NCBI Taxonomy" id="1104446"/>
    <lineage>
        <taxon>Bacteria</taxon>
        <taxon>Pseudomonadati</taxon>
        <taxon>Spirochaetota</taxon>
        <taxon>Spirochaetia</taxon>
        <taxon>Spirochaetales</taxon>
        <taxon>Borreliaceae</taxon>
        <taxon>Borrelia</taxon>
    </lineage>
</organism>
<sequence length="211" mass="24672">MRGIKQTNKGIFPMILCCEKCCENIVSERKETFFGNAEYEANYKARVNGYVIDFFRIPRSLKNKYEVNIKSLSNPDLPFGNIAMNCINIFKLIVDIVNMQTGEEYDYDKFITEMETDKMLYYGAKVVSALTRHFDELSGNNHNEGYYEWEKGWVDRKWIDYEPSELEIKEMQESNRKLDSKMCMGAREELNKSGISKGELRLLRAIEKASK</sequence>
<dbReference type="RefSeq" id="WP_120103825.1">
    <property type="nucleotide sequence ID" value="NZ_CP028884.1"/>
</dbReference>
<evidence type="ECO:0000313" key="2">
    <source>
        <dbReference type="Proteomes" id="UP000275571"/>
    </source>
</evidence>
<accession>A0A386PL03</accession>
<protein>
    <submittedName>
        <fullName evidence="1">Uncharacterized protein</fullName>
    </submittedName>
</protein>
<evidence type="ECO:0000313" key="1">
    <source>
        <dbReference type="EMBL" id="AYE35905.1"/>
    </source>
</evidence>
<dbReference type="KEGG" id="btur:DB313_00015"/>
<name>A0A386PL03_9SPIR</name>
<dbReference type="AlphaFoldDB" id="A0A386PL03"/>
<dbReference type="OrthoDB" id="350479at2"/>
<gene>
    <name evidence="1" type="ORF">DB313_00015</name>
</gene>
<proteinExistence type="predicted"/>
<dbReference type="Proteomes" id="UP000275571">
    <property type="component" value="Chromosome"/>
</dbReference>